<reference evidence="1 2" key="1">
    <citation type="journal article" date="2012" name="Genet. Mol. Biol.">
        <title>Analysis of 16S rRNA and mxaF genes revealing insights into Methylobacterium niche-specific plant association.</title>
        <authorList>
            <person name="Dourado M.N."/>
            <person name="Andreote F.D."/>
            <person name="Dini-Andreote F."/>
            <person name="Conti R."/>
            <person name="Araujo J.M."/>
            <person name="Araujo W.L."/>
        </authorList>
    </citation>
    <scope>NUCLEOTIDE SEQUENCE [LARGE SCALE GENOMIC DNA]</scope>
    <source>
        <strain evidence="1 2">SR1.6/6</strain>
    </source>
</reference>
<sequence>MSDAPQGPNQAAHDLILRAARESVRVQQSVIKRAGTADTLTIRDQVRRALADDTITEAAVDRILSAHREVQRQRRGAA</sequence>
<dbReference type="Proteomes" id="UP000012488">
    <property type="component" value="Chromosome"/>
</dbReference>
<dbReference type="RefSeq" id="WP_010683139.1">
    <property type="nucleotide sequence ID" value="NZ_CP043538.1"/>
</dbReference>
<organism evidence="1 2">
    <name type="scientific">Methylobacterium mesophilicum SR1.6/6</name>
    <dbReference type="NCBI Taxonomy" id="908290"/>
    <lineage>
        <taxon>Bacteria</taxon>
        <taxon>Pseudomonadati</taxon>
        <taxon>Pseudomonadota</taxon>
        <taxon>Alphaproteobacteria</taxon>
        <taxon>Hyphomicrobiales</taxon>
        <taxon>Methylobacteriaceae</taxon>
        <taxon>Methylobacterium</taxon>
    </lineage>
</organism>
<evidence type="ECO:0000313" key="2">
    <source>
        <dbReference type="Proteomes" id="UP000012488"/>
    </source>
</evidence>
<dbReference type="EMBL" id="CP043538">
    <property type="protein sequence ID" value="QGY02356.1"/>
    <property type="molecule type" value="Genomic_DNA"/>
</dbReference>
<gene>
    <name evidence="1" type="ORF">MMSR116_11075</name>
</gene>
<name>A0A6B9FKU8_9HYPH</name>
<proteinExistence type="predicted"/>
<protein>
    <submittedName>
        <fullName evidence="1">Uncharacterized protein</fullName>
    </submittedName>
</protein>
<dbReference type="KEGG" id="mmes:MMSR116_11075"/>
<dbReference type="AlphaFoldDB" id="A0A6B9FKU8"/>
<accession>A0A6B9FKU8</accession>
<evidence type="ECO:0000313" key="1">
    <source>
        <dbReference type="EMBL" id="QGY02356.1"/>
    </source>
</evidence>
<reference evidence="1 2" key="2">
    <citation type="journal article" date="2013" name="Genome Announc.">
        <title>Draft Genome Sequence of Methylobacterium mesophilicum Strain SR1.6/6, Isolated from Citrus sinensis.</title>
        <authorList>
            <person name="Marinho Almeida D."/>
            <person name="Dini-Andreote F."/>
            <person name="Camargo Neves A.A."/>
            <person name="Juca Ramos R.T."/>
            <person name="Andreote F.D."/>
            <person name="Carneiro A.R."/>
            <person name="Oliveira de Souza Lima A."/>
            <person name="Caracciolo Gomes de Sa P.H."/>
            <person name="Ribeiro Barbosa M.S."/>
            <person name="Araujo W.L."/>
            <person name="Silva A."/>
        </authorList>
    </citation>
    <scope>NUCLEOTIDE SEQUENCE [LARGE SCALE GENOMIC DNA]</scope>
    <source>
        <strain evidence="1 2">SR1.6/6</strain>
    </source>
</reference>